<dbReference type="EC" id="3.4.24.-" evidence="4"/>
<dbReference type="InterPro" id="IPR011055">
    <property type="entry name" value="Dup_hybrid_motif"/>
</dbReference>
<evidence type="ECO:0000313" key="5">
    <source>
        <dbReference type="Proteomes" id="UP001602013"/>
    </source>
</evidence>
<sequence>MRSGRLAAVAAAAMAVAGLTAACGAPAGVAGVSSLPSVPRAEEPPPETPDGAVAAPKGGGAVGDSDHMRSVIPPPAPDPVRLPPPKVSAYTYAFPVKGCRVSYARQLLVLPKTVIWAGKGCAFVSPVNGVVREVNVQNRWVPSTDRGQDREGRYVTVLGEDGVVYLGGHLDSIEPDVRPGATVKAGQRLGRLGNSGNARDTASNLYFAISWPAPPEYWWIRRGMVEPWDYLDAWYDGNRTLSPKKAVFALRKRVGKLPACDRLCTAKTPPTTKSGAVEKADTTTKTRASGRRQNQPEDEPTMVTPG</sequence>
<gene>
    <name evidence="4" type="ORF">ACFYXI_22170</name>
</gene>
<feature type="region of interest" description="Disordered" evidence="1">
    <location>
        <begin position="34"/>
        <end position="68"/>
    </location>
</feature>
<feature type="signal peptide" evidence="2">
    <location>
        <begin position="1"/>
        <end position="21"/>
    </location>
</feature>
<evidence type="ECO:0000256" key="2">
    <source>
        <dbReference type="SAM" id="SignalP"/>
    </source>
</evidence>
<reference evidence="4 5" key="1">
    <citation type="submission" date="2024-10" db="EMBL/GenBank/DDBJ databases">
        <title>The Natural Products Discovery Center: Release of the First 8490 Sequenced Strains for Exploring Actinobacteria Biosynthetic Diversity.</title>
        <authorList>
            <person name="Kalkreuter E."/>
            <person name="Kautsar S.A."/>
            <person name="Yang D."/>
            <person name="Bader C.D."/>
            <person name="Teijaro C.N."/>
            <person name="Fluegel L."/>
            <person name="Davis C.M."/>
            <person name="Simpson J.R."/>
            <person name="Lauterbach L."/>
            <person name="Steele A.D."/>
            <person name="Gui C."/>
            <person name="Meng S."/>
            <person name="Li G."/>
            <person name="Viehrig K."/>
            <person name="Ye F."/>
            <person name="Su P."/>
            <person name="Kiefer A.F."/>
            <person name="Nichols A."/>
            <person name="Cepeda A.J."/>
            <person name="Yan W."/>
            <person name="Fan B."/>
            <person name="Jiang Y."/>
            <person name="Adhikari A."/>
            <person name="Zheng C.-J."/>
            <person name="Schuster L."/>
            <person name="Cowan T.M."/>
            <person name="Smanski M.J."/>
            <person name="Chevrette M.G."/>
            <person name="De Carvalho L.P.S."/>
            <person name="Shen B."/>
        </authorList>
    </citation>
    <scope>NUCLEOTIDE SEQUENCE [LARGE SCALE GENOMIC DNA]</scope>
    <source>
        <strain evidence="4 5">NPDC002173</strain>
    </source>
</reference>
<evidence type="ECO:0000256" key="1">
    <source>
        <dbReference type="SAM" id="MobiDB-lite"/>
    </source>
</evidence>
<comment type="caution">
    <text evidence="4">The sequence shown here is derived from an EMBL/GenBank/DDBJ whole genome shotgun (WGS) entry which is preliminary data.</text>
</comment>
<dbReference type="EMBL" id="JBIASD010000014">
    <property type="protein sequence ID" value="MFF3668297.1"/>
    <property type="molecule type" value="Genomic_DNA"/>
</dbReference>
<dbReference type="InterPro" id="IPR016047">
    <property type="entry name" value="M23ase_b-sheet_dom"/>
</dbReference>
<feature type="domain" description="M23ase beta-sheet core" evidence="3">
    <location>
        <begin position="124"/>
        <end position="210"/>
    </location>
</feature>
<keyword evidence="2" id="KW-0732">Signal</keyword>
<dbReference type="RefSeq" id="WP_387413837.1">
    <property type="nucleotide sequence ID" value="NZ_JBIASD010000014.1"/>
</dbReference>
<dbReference type="PROSITE" id="PS51257">
    <property type="entry name" value="PROKAR_LIPOPROTEIN"/>
    <property type="match status" value="1"/>
</dbReference>
<dbReference type="SUPFAM" id="SSF51261">
    <property type="entry name" value="Duplicated hybrid motif"/>
    <property type="match status" value="1"/>
</dbReference>
<accession>A0ABW6SVY0</accession>
<keyword evidence="5" id="KW-1185">Reference proteome</keyword>
<dbReference type="Proteomes" id="UP001602013">
    <property type="component" value="Unassembled WGS sequence"/>
</dbReference>
<keyword evidence="4" id="KW-0378">Hydrolase</keyword>
<dbReference type="Pfam" id="PF01551">
    <property type="entry name" value="Peptidase_M23"/>
    <property type="match status" value="1"/>
</dbReference>
<name>A0ABW6SVY0_9ACTN</name>
<dbReference type="GO" id="GO:0016787">
    <property type="term" value="F:hydrolase activity"/>
    <property type="evidence" value="ECO:0007669"/>
    <property type="project" value="UniProtKB-KW"/>
</dbReference>
<protein>
    <submittedName>
        <fullName evidence="4">M23 family metallopeptidase</fullName>
        <ecNumber evidence="4">3.4.24.-</ecNumber>
    </submittedName>
</protein>
<feature type="chain" id="PRO_5047542471" evidence="2">
    <location>
        <begin position="22"/>
        <end position="306"/>
    </location>
</feature>
<dbReference type="Gene3D" id="2.70.70.10">
    <property type="entry name" value="Glucose Permease (Domain IIA)"/>
    <property type="match status" value="1"/>
</dbReference>
<proteinExistence type="predicted"/>
<dbReference type="CDD" id="cd12797">
    <property type="entry name" value="M23_peptidase"/>
    <property type="match status" value="1"/>
</dbReference>
<evidence type="ECO:0000259" key="3">
    <source>
        <dbReference type="Pfam" id="PF01551"/>
    </source>
</evidence>
<evidence type="ECO:0000313" key="4">
    <source>
        <dbReference type="EMBL" id="MFF3668297.1"/>
    </source>
</evidence>
<organism evidence="4 5">
    <name type="scientific">Microtetraspora malaysiensis</name>
    <dbReference type="NCBI Taxonomy" id="161358"/>
    <lineage>
        <taxon>Bacteria</taxon>
        <taxon>Bacillati</taxon>
        <taxon>Actinomycetota</taxon>
        <taxon>Actinomycetes</taxon>
        <taxon>Streptosporangiales</taxon>
        <taxon>Streptosporangiaceae</taxon>
        <taxon>Microtetraspora</taxon>
    </lineage>
</organism>
<feature type="region of interest" description="Disordered" evidence="1">
    <location>
        <begin position="266"/>
        <end position="306"/>
    </location>
</feature>